<dbReference type="PANTHER" id="PTHR39321:SF3">
    <property type="entry name" value="PHOSPHOPANTETHEINE ADENYLYLTRANSFERASE"/>
    <property type="match status" value="1"/>
</dbReference>
<comment type="function">
    <text evidence="1 11">Catalyzes the reversible adenylation of nicotinate mononucleotide (NaMN) to nicotinic acid adenine dinucleotide (NaAD).</text>
</comment>
<dbReference type="NCBIfam" id="TIGR00125">
    <property type="entry name" value="cyt_tran_rel"/>
    <property type="match status" value="1"/>
</dbReference>
<dbReference type="HAMAP" id="MF_00244">
    <property type="entry name" value="NaMN_adenylyltr"/>
    <property type="match status" value="1"/>
</dbReference>
<dbReference type="NCBIfam" id="NF000840">
    <property type="entry name" value="PRK00071.1-3"/>
    <property type="match status" value="1"/>
</dbReference>
<evidence type="ECO:0000256" key="1">
    <source>
        <dbReference type="ARBA" id="ARBA00002324"/>
    </source>
</evidence>
<evidence type="ECO:0000256" key="10">
    <source>
        <dbReference type="ARBA" id="ARBA00048721"/>
    </source>
</evidence>
<evidence type="ECO:0000256" key="5">
    <source>
        <dbReference type="ARBA" id="ARBA00022679"/>
    </source>
</evidence>
<dbReference type="EC" id="2.7.7.18" evidence="11"/>
<reference evidence="13" key="1">
    <citation type="journal article" date="2020" name="mSystems">
        <title>Genome- and Community-Level Interaction Insights into Carbon Utilization and Element Cycling Functions of Hydrothermarchaeota in Hydrothermal Sediment.</title>
        <authorList>
            <person name="Zhou Z."/>
            <person name="Liu Y."/>
            <person name="Xu W."/>
            <person name="Pan J."/>
            <person name="Luo Z.H."/>
            <person name="Li M."/>
        </authorList>
    </citation>
    <scope>NUCLEOTIDE SEQUENCE [LARGE SCALE GENOMIC DNA]</scope>
    <source>
        <strain evidence="13">HyVt-483</strain>
    </source>
</reference>
<dbReference type="NCBIfam" id="TIGR00482">
    <property type="entry name" value="nicotinate (nicotinamide) nucleotide adenylyltransferase"/>
    <property type="match status" value="1"/>
</dbReference>
<dbReference type="UniPathway" id="UPA00253">
    <property type="reaction ID" value="UER00332"/>
</dbReference>
<evidence type="ECO:0000256" key="7">
    <source>
        <dbReference type="ARBA" id="ARBA00022741"/>
    </source>
</evidence>
<evidence type="ECO:0000256" key="9">
    <source>
        <dbReference type="ARBA" id="ARBA00023027"/>
    </source>
</evidence>
<comment type="similarity">
    <text evidence="3 11">Belongs to the NadD family.</text>
</comment>
<evidence type="ECO:0000256" key="3">
    <source>
        <dbReference type="ARBA" id="ARBA00009014"/>
    </source>
</evidence>
<keyword evidence="7 11" id="KW-0547">Nucleotide-binding</keyword>
<dbReference type="EMBL" id="DRMH01000021">
    <property type="protein sequence ID" value="HFC97283.1"/>
    <property type="molecule type" value="Genomic_DNA"/>
</dbReference>
<keyword evidence="4 11" id="KW-0662">Pyridine nucleotide biosynthesis</keyword>
<dbReference type="SUPFAM" id="SSF52374">
    <property type="entry name" value="Nucleotidylyl transferase"/>
    <property type="match status" value="1"/>
</dbReference>
<evidence type="ECO:0000256" key="2">
    <source>
        <dbReference type="ARBA" id="ARBA00005019"/>
    </source>
</evidence>
<organism evidence="13">
    <name type="scientific">Thermosulfurimonas dismutans</name>
    <dbReference type="NCBI Taxonomy" id="999894"/>
    <lineage>
        <taxon>Bacteria</taxon>
        <taxon>Pseudomonadati</taxon>
        <taxon>Thermodesulfobacteriota</taxon>
        <taxon>Thermodesulfobacteria</taxon>
        <taxon>Thermodesulfobacteriales</taxon>
        <taxon>Thermodesulfobacteriaceae</taxon>
        <taxon>Thermosulfurimonas</taxon>
    </lineage>
</organism>
<gene>
    <name evidence="11 13" type="primary">nadD</name>
    <name evidence="13" type="ORF">ENJ40_02330</name>
</gene>
<sequence>MKIGIFGGTFDPVHLGHLRVAEEAREGLGLSEVWFIPAGTPPHKRDEPHLPFSLRFELVRLATRDHPAFRVLDLEGKRPDPSYTVQTLTELRGLYPEHEFFFILGLDAFLEIETWYRYRQLPELAHLVVVSRGDLPLSEAECRARELFPGKKIFFLPVTRLDISSTEIRRRLRAGLSVRYLVPDPVLEALKQFSGYNRSDAPGRD</sequence>
<dbReference type="Pfam" id="PF01467">
    <property type="entry name" value="CTP_transf_like"/>
    <property type="match status" value="1"/>
</dbReference>
<dbReference type="InterPro" id="IPR005248">
    <property type="entry name" value="NadD/NMNAT"/>
</dbReference>
<dbReference type="GO" id="GO:0005524">
    <property type="term" value="F:ATP binding"/>
    <property type="evidence" value="ECO:0007669"/>
    <property type="project" value="UniProtKB-KW"/>
</dbReference>
<feature type="domain" description="Cytidyltransferase-like" evidence="12">
    <location>
        <begin position="5"/>
        <end position="171"/>
    </location>
</feature>
<name>A0A7C3GTC7_9BACT</name>
<dbReference type="GO" id="GO:0009435">
    <property type="term" value="P:NAD+ biosynthetic process"/>
    <property type="evidence" value="ECO:0007669"/>
    <property type="project" value="UniProtKB-UniRule"/>
</dbReference>
<dbReference type="InterPro" id="IPR004821">
    <property type="entry name" value="Cyt_trans-like"/>
</dbReference>
<dbReference type="GO" id="GO:0004515">
    <property type="term" value="F:nicotinate-nucleotide adenylyltransferase activity"/>
    <property type="evidence" value="ECO:0007669"/>
    <property type="project" value="UniProtKB-UniRule"/>
</dbReference>
<comment type="catalytic activity">
    <reaction evidence="10 11">
        <text>nicotinate beta-D-ribonucleotide + ATP + H(+) = deamido-NAD(+) + diphosphate</text>
        <dbReference type="Rhea" id="RHEA:22860"/>
        <dbReference type="ChEBI" id="CHEBI:15378"/>
        <dbReference type="ChEBI" id="CHEBI:30616"/>
        <dbReference type="ChEBI" id="CHEBI:33019"/>
        <dbReference type="ChEBI" id="CHEBI:57502"/>
        <dbReference type="ChEBI" id="CHEBI:58437"/>
        <dbReference type="EC" id="2.7.7.18"/>
    </reaction>
</comment>
<dbReference type="Proteomes" id="UP000886043">
    <property type="component" value="Unassembled WGS sequence"/>
</dbReference>
<proteinExistence type="inferred from homology"/>
<comment type="pathway">
    <text evidence="2 11">Cofactor biosynthesis; NAD(+) biosynthesis; deamido-NAD(+) from nicotinate D-ribonucleotide: step 1/1.</text>
</comment>
<keyword evidence="9 11" id="KW-0520">NAD</keyword>
<keyword evidence="8 11" id="KW-0067">ATP-binding</keyword>
<protein>
    <recommendedName>
        <fullName evidence="11">Probable nicotinate-nucleotide adenylyltransferase</fullName>
        <ecNumber evidence="11">2.7.7.18</ecNumber>
    </recommendedName>
    <alternativeName>
        <fullName evidence="11">Deamido-NAD(+) diphosphorylase</fullName>
    </alternativeName>
    <alternativeName>
        <fullName evidence="11">Deamido-NAD(+) pyrophosphorylase</fullName>
    </alternativeName>
    <alternativeName>
        <fullName evidence="11">Nicotinate mononucleotide adenylyltransferase</fullName>
        <shortName evidence="11">NaMN adenylyltransferase</shortName>
    </alternativeName>
</protein>
<evidence type="ECO:0000313" key="13">
    <source>
        <dbReference type="EMBL" id="HFC97283.1"/>
    </source>
</evidence>
<dbReference type="AlphaFoldDB" id="A0A7C3GTC7"/>
<dbReference type="CDD" id="cd02165">
    <property type="entry name" value="NMNAT"/>
    <property type="match status" value="1"/>
</dbReference>
<evidence type="ECO:0000256" key="6">
    <source>
        <dbReference type="ARBA" id="ARBA00022695"/>
    </source>
</evidence>
<dbReference type="Gene3D" id="3.40.50.620">
    <property type="entry name" value="HUPs"/>
    <property type="match status" value="1"/>
</dbReference>
<dbReference type="PANTHER" id="PTHR39321">
    <property type="entry name" value="NICOTINATE-NUCLEOTIDE ADENYLYLTRANSFERASE-RELATED"/>
    <property type="match status" value="1"/>
</dbReference>
<evidence type="ECO:0000256" key="11">
    <source>
        <dbReference type="HAMAP-Rule" id="MF_00244"/>
    </source>
</evidence>
<evidence type="ECO:0000259" key="12">
    <source>
        <dbReference type="Pfam" id="PF01467"/>
    </source>
</evidence>
<keyword evidence="5 11" id="KW-0808">Transferase</keyword>
<evidence type="ECO:0000256" key="4">
    <source>
        <dbReference type="ARBA" id="ARBA00022642"/>
    </source>
</evidence>
<evidence type="ECO:0000256" key="8">
    <source>
        <dbReference type="ARBA" id="ARBA00022840"/>
    </source>
</evidence>
<keyword evidence="6 11" id="KW-0548">Nucleotidyltransferase</keyword>
<comment type="caution">
    <text evidence="13">The sequence shown here is derived from an EMBL/GenBank/DDBJ whole genome shotgun (WGS) entry which is preliminary data.</text>
</comment>
<accession>A0A7C3GTC7</accession>
<dbReference type="InterPro" id="IPR014729">
    <property type="entry name" value="Rossmann-like_a/b/a_fold"/>
</dbReference>